<accession>U6MR15</accession>
<dbReference type="GO" id="GO:0097729">
    <property type="term" value="C:9+2 motile cilium"/>
    <property type="evidence" value="ECO:0007669"/>
    <property type="project" value="TreeGrafter"/>
</dbReference>
<dbReference type="GO" id="GO:0044458">
    <property type="term" value="P:motile cilium assembly"/>
    <property type="evidence" value="ECO:0007669"/>
    <property type="project" value="TreeGrafter"/>
</dbReference>
<dbReference type="InterPro" id="IPR013783">
    <property type="entry name" value="Ig-like_fold"/>
</dbReference>
<feature type="region of interest" description="Disordered" evidence="1">
    <location>
        <begin position="458"/>
        <end position="497"/>
    </location>
</feature>
<dbReference type="GO" id="GO:0003341">
    <property type="term" value="P:cilium movement"/>
    <property type="evidence" value="ECO:0007669"/>
    <property type="project" value="InterPro"/>
</dbReference>
<reference evidence="2" key="1">
    <citation type="submission" date="2013-10" db="EMBL/GenBank/DDBJ databases">
        <title>Genomic analysis of the causative agents of coccidiosis in chickens.</title>
        <authorList>
            <person name="Reid A.J."/>
            <person name="Blake D."/>
            <person name="Billington K."/>
            <person name="Browne H."/>
            <person name="Dunn M."/>
            <person name="Hung S."/>
            <person name="Kawahara F."/>
            <person name="Miranda-Saavedra D."/>
            <person name="Mourier T."/>
            <person name="Nagra H."/>
            <person name="Otto T.D."/>
            <person name="Rawlings N."/>
            <person name="Sanchez A."/>
            <person name="Sanders M."/>
            <person name="Subramaniam C."/>
            <person name="Tay Y."/>
            <person name="Dear P."/>
            <person name="Doerig C."/>
            <person name="Gruber A."/>
            <person name="Parkinson J."/>
            <person name="Shirley M."/>
            <person name="Wan K.L."/>
            <person name="Berriman M."/>
            <person name="Tomley F."/>
            <person name="Pain A."/>
        </authorList>
    </citation>
    <scope>NUCLEOTIDE SEQUENCE [LARGE SCALE GENOMIC DNA]</scope>
    <source>
        <strain evidence="2">Houghton</strain>
    </source>
</reference>
<dbReference type="Gene3D" id="2.60.40.10">
    <property type="entry name" value="Immunoglobulins"/>
    <property type="match status" value="1"/>
</dbReference>
<evidence type="ECO:0000256" key="1">
    <source>
        <dbReference type="SAM" id="MobiDB-lite"/>
    </source>
</evidence>
<gene>
    <name evidence="2" type="ORF">ENH_00085380</name>
</gene>
<dbReference type="RefSeq" id="XP_013433396.1">
    <property type="nucleotide sequence ID" value="XM_013577942.1"/>
</dbReference>
<dbReference type="PANTHER" id="PTHR46500:SF1">
    <property type="entry name" value="CILIA- AND FLAGELLA-ASSOCIATED PROTEIN 221"/>
    <property type="match status" value="1"/>
</dbReference>
<feature type="compositionally biased region" description="Basic residues" evidence="1">
    <location>
        <begin position="25"/>
        <end position="35"/>
    </location>
</feature>
<proteinExistence type="predicted"/>
<dbReference type="GeneID" id="25478665"/>
<dbReference type="InterPro" id="IPR029676">
    <property type="entry name" value="CFAP221"/>
</dbReference>
<evidence type="ECO:0008006" key="4">
    <source>
        <dbReference type="Google" id="ProtNLM"/>
    </source>
</evidence>
<dbReference type="OrthoDB" id="346014at2759"/>
<feature type="compositionally biased region" description="Basic and acidic residues" evidence="1">
    <location>
        <begin position="467"/>
        <end position="476"/>
    </location>
</feature>
<feature type="region of interest" description="Disordered" evidence="1">
    <location>
        <begin position="1"/>
        <end position="44"/>
    </location>
</feature>
<feature type="compositionally biased region" description="Low complexity" evidence="1">
    <location>
        <begin position="477"/>
        <end position="488"/>
    </location>
</feature>
<keyword evidence="3" id="KW-1185">Reference proteome</keyword>
<organism evidence="2 3">
    <name type="scientific">Eimeria necatrix</name>
    <dbReference type="NCBI Taxonomy" id="51315"/>
    <lineage>
        <taxon>Eukaryota</taxon>
        <taxon>Sar</taxon>
        <taxon>Alveolata</taxon>
        <taxon>Apicomplexa</taxon>
        <taxon>Conoidasida</taxon>
        <taxon>Coccidia</taxon>
        <taxon>Eucoccidiorida</taxon>
        <taxon>Eimeriorina</taxon>
        <taxon>Eimeriidae</taxon>
        <taxon>Eimeria</taxon>
    </lineage>
</organism>
<dbReference type="EMBL" id="HG723037">
    <property type="protein sequence ID" value="CDJ64929.1"/>
    <property type="molecule type" value="Genomic_DNA"/>
</dbReference>
<feature type="region of interest" description="Disordered" evidence="1">
    <location>
        <begin position="387"/>
        <end position="415"/>
    </location>
</feature>
<dbReference type="PANTHER" id="PTHR46500">
    <property type="entry name" value="CILIA- AND FLAGELLA-ASSOCIATED PROTEIN 221"/>
    <property type="match status" value="1"/>
</dbReference>
<evidence type="ECO:0000313" key="2">
    <source>
        <dbReference type="EMBL" id="CDJ64929.1"/>
    </source>
</evidence>
<feature type="region of interest" description="Disordered" evidence="1">
    <location>
        <begin position="62"/>
        <end position="82"/>
    </location>
</feature>
<dbReference type="VEuPathDB" id="ToxoDB:ENH_00085380"/>
<protein>
    <recommendedName>
        <fullName evidence="4">Abnormal spindle-like microcephaly-associated protein ASH domain-containing protein</fullName>
    </recommendedName>
</protein>
<dbReference type="Proteomes" id="UP000030754">
    <property type="component" value="Unassembled WGS sequence"/>
</dbReference>
<sequence length="933" mass="102798">MEGSSSDSDRPPEVPEEEGTPTLKPPKHSPTKKRNNATSRVNQPFLRHYGSKVATTVHTQLHNAQRLPPATASEISTARQERSKLALNQTEAVGLMPLHEDNNDILRAVPESVEFQVDFKDPNKIEAVTPLQRDVVLQNVSSYTVSFGILPPSSSAFSLSIPHKKSFLPSGMQQRIQISFNPLVCAPQSEFIRIIFCTKASEHSSSPIKKNRDDGSACAQTPMYLKLIHLKAIAHCTPSKQHAMVPSSTSFNESYRNDDQEDFLLSSIAASVDFGPTHLGTVAQRRLVLPATTLLPIKFTVELKGKSGAFSVKPLSGMIGARAPVTLWLRFAPHLRSEYSDELLLYFASKSSPHRVELLGKGIPAEIGNEPEKPSSNVGRALQSLTKLPASTQGETEPADSYGEKAPEEGTPNQNLKQFESCESLHTNEKEKPGPQYCAVDSAAPQCVDMPQDLPKQISVAQSSERPSSKRERNVNEENNSITTTNTVKRPENSKWGDETISRQCLDERWADLVAVLRAQKLGTHTVKGAALPSDTAIQKIQVKKAENTQRLLKLLQHQDRIRSSCSFLGAPVVPSSQTNLSPVIEPGSREMQDTLRQLWKHELTTKFKQAVAVIIVRNRIAKRLSAMRSWARLRGMREEPVQSKMKDKASLKNQQKHPHLSQPPVEEAARRASQQEVLERKNVIQYTDSNERCFARHGGYTPQTAPTTSQVASAGLEASAPANFSEASVGMQGEKLDLVNTESSWKVKLSPPRLSLPTDSREEWERQSIPGPQFWGKEHLNVGELLTCMHHNAALSPLAKCDADVFRLKETDFVTCTGGLEVTDADLLHSFLDATPPLIDDKPWATPMIDSSPIPQSAHDMRSWKSKSEGSSVSLEVPSLLPPEDPDELAALTWRFTMPAAPGSSACMPLPLVVETDLAHFFLRVGKTACSV</sequence>
<evidence type="ECO:0000313" key="3">
    <source>
        <dbReference type="Proteomes" id="UP000030754"/>
    </source>
</evidence>
<name>U6MR15_9EIME</name>
<feature type="region of interest" description="Disordered" evidence="1">
    <location>
        <begin position="638"/>
        <end position="677"/>
    </location>
</feature>
<feature type="compositionally biased region" description="Basic and acidic residues" evidence="1">
    <location>
        <begin position="638"/>
        <end position="651"/>
    </location>
</feature>
<dbReference type="AlphaFoldDB" id="U6MR15"/>
<reference evidence="2" key="2">
    <citation type="submission" date="2013-10" db="EMBL/GenBank/DDBJ databases">
        <authorList>
            <person name="Aslett M."/>
        </authorList>
    </citation>
    <scope>NUCLEOTIDE SEQUENCE [LARGE SCALE GENOMIC DNA]</scope>
    <source>
        <strain evidence="2">Houghton</strain>
    </source>
</reference>